<evidence type="ECO:0000313" key="8">
    <source>
        <dbReference type="Proteomes" id="UP000285478"/>
    </source>
</evidence>
<feature type="domain" description="Aminotransferase class I/classII large" evidence="6">
    <location>
        <begin position="54"/>
        <end position="388"/>
    </location>
</feature>
<dbReference type="InterPro" id="IPR015422">
    <property type="entry name" value="PyrdxlP-dep_Trfase_small"/>
</dbReference>
<dbReference type="Proteomes" id="UP000285478">
    <property type="component" value="Chromosome"/>
</dbReference>
<protein>
    <recommendedName>
        <fullName evidence="2">cysteine-S-conjugate beta-lyase</fullName>
        <ecNumber evidence="2">4.4.1.13</ecNumber>
    </recommendedName>
</protein>
<dbReference type="KEGG" id="htr:EPV75_08320"/>
<dbReference type="EMBL" id="CP035033">
    <property type="protein sequence ID" value="QAB15672.1"/>
    <property type="molecule type" value="Genomic_DNA"/>
</dbReference>
<dbReference type="InterPro" id="IPR004839">
    <property type="entry name" value="Aminotransferase_I/II_large"/>
</dbReference>
<dbReference type="AlphaFoldDB" id="A0A410H417"/>
<evidence type="ECO:0000256" key="5">
    <source>
        <dbReference type="ARBA" id="ARBA00037974"/>
    </source>
</evidence>
<dbReference type="GO" id="GO:0047804">
    <property type="term" value="F:cysteine-S-conjugate beta-lyase activity"/>
    <property type="evidence" value="ECO:0007669"/>
    <property type="project" value="UniProtKB-EC"/>
</dbReference>
<dbReference type="RefSeq" id="WP_128385081.1">
    <property type="nucleotide sequence ID" value="NZ_CP035033.1"/>
</dbReference>
<dbReference type="EC" id="4.4.1.13" evidence="2"/>
<dbReference type="Gene3D" id="3.90.1150.10">
    <property type="entry name" value="Aspartate Aminotransferase, domain 1"/>
    <property type="match status" value="1"/>
</dbReference>
<evidence type="ECO:0000256" key="4">
    <source>
        <dbReference type="ARBA" id="ARBA00023239"/>
    </source>
</evidence>
<gene>
    <name evidence="7" type="ORF">EPV75_08320</name>
</gene>
<dbReference type="InterPro" id="IPR027619">
    <property type="entry name" value="C-S_lyase_PatB-like"/>
</dbReference>
<sequence>MFPDFEHAISRLGTDAEKYELRQRLFGSESVLPMWVADQDLPTPDFILDALKRRLEHPILGYNVMPDSLYQSIMDWQAQYGYDVKASEILFTHNVANGFFMAVSAFSEPGDAVLVQPPIYPPFLHAPENNGRRLVEAPLVLQDNRYQIDFEAFETAITENDVKLFLFCNPQNPSGRVWRREELQRLADICLKHGVTVVSDEIHADMTFPPLQHTPMASLSEEVAHNTVTLSSPGKTFNLGGLQSGYAIIANRVLKAAYLKVCRANSIHDLNLFGKEAMQAAYSEAGKAYRDTLLAHLQHNIDRLEQTLADCLPAVRVMRPEASFLVWLDFSELFGTKFQSQEDLKRWLTETAQLGLNDGESFGEVGKGFMRINIAVPTETMDEALKRFKDAAGVLNH</sequence>
<dbReference type="InterPro" id="IPR051798">
    <property type="entry name" value="Class-II_PLP-Dep_Aminotrans"/>
</dbReference>
<keyword evidence="8" id="KW-1185">Reference proteome</keyword>
<evidence type="ECO:0000256" key="2">
    <source>
        <dbReference type="ARBA" id="ARBA00012224"/>
    </source>
</evidence>
<dbReference type="Gene3D" id="3.40.640.10">
    <property type="entry name" value="Type I PLP-dependent aspartate aminotransferase-like (Major domain)"/>
    <property type="match status" value="1"/>
</dbReference>
<evidence type="ECO:0000313" key="7">
    <source>
        <dbReference type="EMBL" id="QAB15672.1"/>
    </source>
</evidence>
<accession>A0A410H417</accession>
<evidence type="ECO:0000256" key="1">
    <source>
        <dbReference type="ARBA" id="ARBA00001933"/>
    </source>
</evidence>
<comment type="cofactor">
    <cofactor evidence="1">
        <name>pyridoxal 5'-phosphate</name>
        <dbReference type="ChEBI" id="CHEBI:597326"/>
    </cofactor>
</comment>
<reference evidence="7 8" key="1">
    <citation type="journal article" date="2018" name="Environ. Microbiol.">
        <title>Genomes of ubiquitous marine and hypersaline Hydrogenovibrio, Thiomicrorhabdus and Thiomicrospira spp. encode a diversity of mechanisms to sustain chemolithoautotrophy in heterogeneous environments.</title>
        <authorList>
            <person name="Scott K.M."/>
            <person name="Williams J."/>
            <person name="Porter C.M.B."/>
            <person name="Russel S."/>
            <person name="Harmer T.L."/>
            <person name="Paul J.H."/>
            <person name="Antonen K.M."/>
            <person name="Bridges M.K."/>
            <person name="Camper G.J."/>
            <person name="Campla C.K."/>
            <person name="Casella L.G."/>
            <person name="Chase E."/>
            <person name="Conrad J.W."/>
            <person name="Cruz M.C."/>
            <person name="Dunlap D.S."/>
            <person name="Duran L."/>
            <person name="Fahsbender E.M."/>
            <person name="Goldsmith D.B."/>
            <person name="Keeley R.F."/>
            <person name="Kondoff M.R."/>
            <person name="Kussy B.I."/>
            <person name="Lane M.K."/>
            <person name="Lawler S."/>
            <person name="Leigh B.A."/>
            <person name="Lewis C."/>
            <person name="Lostal L.M."/>
            <person name="Marking D."/>
            <person name="Mancera P.A."/>
            <person name="McClenthan E.C."/>
            <person name="McIntyre E.A."/>
            <person name="Mine J.A."/>
            <person name="Modi S."/>
            <person name="Moore B.D."/>
            <person name="Morgan W.A."/>
            <person name="Nelson K.M."/>
            <person name="Nguyen K.N."/>
            <person name="Ogburn N."/>
            <person name="Parrino D.G."/>
            <person name="Pedapudi A.D."/>
            <person name="Pelham R.P."/>
            <person name="Preece A.M."/>
            <person name="Rampersad E.A."/>
            <person name="Richardson J.C."/>
            <person name="Rodgers C.M."/>
            <person name="Schaffer B.L."/>
            <person name="Sheridan N.E."/>
            <person name="Solone M.R."/>
            <person name="Staley Z.R."/>
            <person name="Tabuchi M."/>
            <person name="Waide R.J."/>
            <person name="Wanjugi P.W."/>
            <person name="Young S."/>
            <person name="Clum A."/>
            <person name="Daum C."/>
            <person name="Huntemann M."/>
            <person name="Ivanova N."/>
            <person name="Kyrpides N."/>
            <person name="Mikhailova N."/>
            <person name="Palaniappan K."/>
            <person name="Pillay M."/>
            <person name="Reddy T.B.K."/>
            <person name="Shapiro N."/>
            <person name="Stamatis D."/>
            <person name="Varghese N."/>
            <person name="Woyke T."/>
            <person name="Boden R."/>
            <person name="Freyermuth S.K."/>
            <person name="Kerfeld C.A."/>
        </authorList>
    </citation>
    <scope>NUCLEOTIDE SEQUENCE [LARGE SCALE GENOMIC DNA]</scope>
    <source>
        <strain evidence="7 8">JR-2</strain>
    </source>
</reference>
<comment type="similarity">
    <text evidence="5">Belongs to the class-II pyridoxal-phosphate-dependent aminotransferase family. MalY/PatB cystathionine beta-lyase subfamily.</text>
</comment>
<evidence type="ECO:0000259" key="6">
    <source>
        <dbReference type="Pfam" id="PF00155"/>
    </source>
</evidence>
<organism evidence="7 8">
    <name type="scientific">Hydrogenovibrio thermophilus</name>
    <dbReference type="NCBI Taxonomy" id="265883"/>
    <lineage>
        <taxon>Bacteria</taxon>
        <taxon>Pseudomonadati</taxon>
        <taxon>Pseudomonadota</taxon>
        <taxon>Gammaproteobacteria</taxon>
        <taxon>Thiotrichales</taxon>
        <taxon>Piscirickettsiaceae</taxon>
        <taxon>Hydrogenovibrio</taxon>
    </lineage>
</organism>
<dbReference type="Pfam" id="PF00155">
    <property type="entry name" value="Aminotran_1_2"/>
    <property type="match status" value="1"/>
</dbReference>
<keyword evidence="4 7" id="KW-0456">Lyase</keyword>
<proteinExistence type="inferred from homology"/>
<dbReference type="SUPFAM" id="SSF53383">
    <property type="entry name" value="PLP-dependent transferases"/>
    <property type="match status" value="1"/>
</dbReference>
<dbReference type="GO" id="GO:0030170">
    <property type="term" value="F:pyridoxal phosphate binding"/>
    <property type="evidence" value="ECO:0007669"/>
    <property type="project" value="InterPro"/>
</dbReference>
<evidence type="ECO:0000256" key="3">
    <source>
        <dbReference type="ARBA" id="ARBA00022898"/>
    </source>
</evidence>
<name>A0A410H417_9GAMM</name>
<dbReference type="NCBIfam" id="TIGR04350">
    <property type="entry name" value="C_S_lyase_PatB"/>
    <property type="match status" value="1"/>
</dbReference>
<dbReference type="CDD" id="cd00609">
    <property type="entry name" value="AAT_like"/>
    <property type="match status" value="1"/>
</dbReference>
<dbReference type="InterPro" id="IPR015424">
    <property type="entry name" value="PyrdxlP-dep_Trfase"/>
</dbReference>
<keyword evidence="3" id="KW-0663">Pyridoxal phosphate</keyword>
<dbReference type="PANTHER" id="PTHR43525">
    <property type="entry name" value="PROTEIN MALY"/>
    <property type="match status" value="1"/>
</dbReference>
<dbReference type="InterPro" id="IPR015421">
    <property type="entry name" value="PyrdxlP-dep_Trfase_major"/>
</dbReference>
<dbReference type="PANTHER" id="PTHR43525:SF1">
    <property type="entry name" value="PROTEIN MALY"/>
    <property type="match status" value="1"/>
</dbReference>